<keyword evidence="9" id="KW-1185">Reference proteome</keyword>
<keyword evidence="1 6" id="KW-0645">Protease</keyword>
<name>A0A433VF85_9CYAN</name>
<keyword evidence="2" id="KW-0479">Metal-binding</keyword>
<protein>
    <recommendedName>
        <fullName evidence="7">Peptidase M48 domain-containing protein</fullName>
    </recommendedName>
</protein>
<sequence length="331" mass="37250">MISSQKLLCHTLGVTAAFLSLVSYRDIAYGTQPVPTQSSSKSNSVDIEDEKPIYSVAEKIIRANGLDENPWRLKVENEYDDNASATDVNQIVLLKGLLDKVDGDEAAIAFILGHEIAHHTQKHIYSYTTYAARLNKQLQAEVDAKVQSIIATETKKFETARSTKRRGKSLCPVQNTAQKTSLSAIPEYVALNCQGKPDSDKIEQLKQQITAEREPELYSQIKKLSRQQEYEADKFGYMYMVRAGYSPEGALRVLNLMSRLPYHDTDDSTHPSFLDRLNAIKEFMNKYPAPSLVAEGETRLRLNPQPLTYDVSKDGESLRINSRFGSQRQVP</sequence>
<proteinExistence type="inferred from homology"/>
<evidence type="ECO:0000256" key="4">
    <source>
        <dbReference type="ARBA" id="ARBA00022833"/>
    </source>
</evidence>
<dbReference type="GO" id="GO:0046872">
    <property type="term" value="F:metal ion binding"/>
    <property type="evidence" value="ECO:0007669"/>
    <property type="project" value="UniProtKB-KW"/>
</dbReference>
<dbReference type="PANTHER" id="PTHR22726">
    <property type="entry name" value="METALLOENDOPEPTIDASE OMA1"/>
    <property type="match status" value="1"/>
</dbReference>
<evidence type="ECO:0000256" key="2">
    <source>
        <dbReference type="ARBA" id="ARBA00022723"/>
    </source>
</evidence>
<accession>A0A433VF85</accession>
<dbReference type="Proteomes" id="UP000271624">
    <property type="component" value="Unassembled WGS sequence"/>
</dbReference>
<evidence type="ECO:0000313" key="8">
    <source>
        <dbReference type="EMBL" id="RUT04743.1"/>
    </source>
</evidence>
<organism evidence="8 9">
    <name type="scientific">Dulcicalothrix desertica PCC 7102</name>
    <dbReference type="NCBI Taxonomy" id="232991"/>
    <lineage>
        <taxon>Bacteria</taxon>
        <taxon>Bacillati</taxon>
        <taxon>Cyanobacteriota</taxon>
        <taxon>Cyanophyceae</taxon>
        <taxon>Nostocales</taxon>
        <taxon>Calotrichaceae</taxon>
        <taxon>Dulcicalothrix</taxon>
    </lineage>
</organism>
<keyword evidence="4 6" id="KW-0862">Zinc</keyword>
<keyword evidence="3 6" id="KW-0378">Hydrolase</keyword>
<evidence type="ECO:0000256" key="1">
    <source>
        <dbReference type="ARBA" id="ARBA00022670"/>
    </source>
</evidence>
<dbReference type="OrthoDB" id="506195at2"/>
<dbReference type="PANTHER" id="PTHR22726:SF1">
    <property type="entry name" value="METALLOENDOPEPTIDASE OMA1, MITOCHONDRIAL"/>
    <property type="match status" value="1"/>
</dbReference>
<dbReference type="AlphaFoldDB" id="A0A433VF85"/>
<evidence type="ECO:0000313" key="9">
    <source>
        <dbReference type="Proteomes" id="UP000271624"/>
    </source>
</evidence>
<gene>
    <name evidence="8" type="ORF">DSM106972_043120</name>
</gene>
<evidence type="ECO:0000256" key="3">
    <source>
        <dbReference type="ARBA" id="ARBA00022801"/>
    </source>
</evidence>
<dbReference type="RefSeq" id="WP_127082715.1">
    <property type="nucleotide sequence ID" value="NZ_RSCL01000010.1"/>
</dbReference>
<keyword evidence="5 6" id="KW-0482">Metalloprotease</keyword>
<comment type="cofactor">
    <cofactor evidence="6">
        <name>Zn(2+)</name>
        <dbReference type="ChEBI" id="CHEBI:29105"/>
    </cofactor>
    <text evidence="6">Binds 1 zinc ion per subunit.</text>
</comment>
<dbReference type="GO" id="GO:0016020">
    <property type="term" value="C:membrane"/>
    <property type="evidence" value="ECO:0007669"/>
    <property type="project" value="TreeGrafter"/>
</dbReference>
<dbReference type="EMBL" id="RSCL01000010">
    <property type="protein sequence ID" value="RUT04743.1"/>
    <property type="molecule type" value="Genomic_DNA"/>
</dbReference>
<comment type="caution">
    <text evidence="8">The sequence shown here is derived from an EMBL/GenBank/DDBJ whole genome shotgun (WGS) entry which is preliminary data.</text>
</comment>
<dbReference type="GO" id="GO:0051603">
    <property type="term" value="P:proteolysis involved in protein catabolic process"/>
    <property type="evidence" value="ECO:0007669"/>
    <property type="project" value="TreeGrafter"/>
</dbReference>
<dbReference type="Gene3D" id="3.30.2010.10">
    <property type="entry name" value="Metalloproteases ('zincins'), catalytic domain"/>
    <property type="match status" value="1"/>
</dbReference>
<dbReference type="InterPro" id="IPR051156">
    <property type="entry name" value="Mito/Outer_Membr_Metalloprot"/>
</dbReference>
<evidence type="ECO:0000256" key="6">
    <source>
        <dbReference type="RuleBase" id="RU003983"/>
    </source>
</evidence>
<evidence type="ECO:0000259" key="7">
    <source>
        <dbReference type="Pfam" id="PF01435"/>
    </source>
</evidence>
<evidence type="ECO:0000256" key="5">
    <source>
        <dbReference type="ARBA" id="ARBA00023049"/>
    </source>
</evidence>
<reference evidence="8" key="1">
    <citation type="submission" date="2018-12" db="EMBL/GenBank/DDBJ databases">
        <authorList>
            <person name="Will S."/>
            <person name="Neumann-Schaal M."/>
            <person name="Henke P."/>
        </authorList>
    </citation>
    <scope>NUCLEOTIDE SEQUENCE</scope>
    <source>
        <strain evidence="8">PCC 7102</strain>
    </source>
</reference>
<dbReference type="CDD" id="cd07324">
    <property type="entry name" value="M48C_Oma1-like"/>
    <property type="match status" value="1"/>
</dbReference>
<dbReference type="Pfam" id="PF01435">
    <property type="entry name" value="Peptidase_M48"/>
    <property type="match status" value="1"/>
</dbReference>
<comment type="similarity">
    <text evidence="6">Belongs to the peptidase M48 family.</text>
</comment>
<dbReference type="InterPro" id="IPR001915">
    <property type="entry name" value="Peptidase_M48"/>
</dbReference>
<reference evidence="8" key="2">
    <citation type="journal article" date="2019" name="Genome Biol. Evol.">
        <title>Day and night: Metabolic profiles and evolutionary relationships of six axenic non-marine cyanobacteria.</title>
        <authorList>
            <person name="Will S.E."/>
            <person name="Henke P."/>
            <person name="Boedeker C."/>
            <person name="Huang S."/>
            <person name="Brinkmann H."/>
            <person name="Rohde M."/>
            <person name="Jarek M."/>
            <person name="Friedl T."/>
            <person name="Seufert S."/>
            <person name="Schumacher M."/>
            <person name="Overmann J."/>
            <person name="Neumann-Schaal M."/>
            <person name="Petersen J."/>
        </authorList>
    </citation>
    <scope>NUCLEOTIDE SEQUENCE [LARGE SCALE GENOMIC DNA]</scope>
    <source>
        <strain evidence="8">PCC 7102</strain>
    </source>
</reference>
<feature type="domain" description="Peptidase M48" evidence="7">
    <location>
        <begin position="52"/>
        <end position="282"/>
    </location>
</feature>
<dbReference type="GO" id="GO:0004222">
    <property type="term" value="F:metalloendopeptidase activity"/>
    <property type="evidence" value="ECO:0007669"/>
    <property type="project" value="InterPro"/>
</dbReference>